<evidence type="ECO:0008006" key="3">
    <source>
        <dbReference type="Google" id="ProtNLM"/>
    </source>
</evidence>
<proteinExistence type="predicted"/>
<dbReference type="InterPro" id="IPR045565">
    <property type="entry name" value="Phage_capsid_2"/>
</dbReference>
<evidence type="ECO:0000313" key="1">
    <source>
        <dbReference type="EMBL" id="OBQ44432.1"/>
    </source>
</evidence>
<dbReference type="AlphaFoldDB" id="A0A1B7X4Z0"/>
<accession>A0A1B7X4Z0</accession>
<dbReference type="Proteomes" id="UP000092093">
    <property type="component" value="Unassembled WGS sequence"/>
</dbReference>
<reference evidence="1 2" key="1">
    <citation type="submission" date="2015-09" db="EMBL/GenBank/DDBJ databases">
        <title>Aphanizomenon flos-aquae WA102.</title>
        <authorList>
            <person name="Driscoll C."/>
        </authorList>
    </citation>
    <scope>NUCLEOTIDE SEQUENCE [LARGE SCALE GENOMIC DNA]</scope>
    <source>
        <strain evidence="1">WA102</strain>
    </source>
</reference>
<protein>
    <recommendedName>
        <fullName evidence="3">Capsid protein</fullName>
    </recommendedName>
</protein>
<gene>
    <name evidence="1" type="ORF">AN484_07050</name>
</gene>
<sequence length="341" mass="37195">MALHAPYNGSANTLQVNSAFIPQIWETELKKELDANFVLTQASTMVNFSGKKGDTIKVPLIKRMGVFDKLPETQVRLQSFPGENWEMKVDKYKEVSFMIEDILDLQSNFSLRIPYISEAAYAMARDIDNSLLGLRASIPTTQQIVVSSTGTIAGDPAALDDNAVRAAIQRLDEANVPQRERHWIVAVGQYTDLLGITKFTSKDFVNGAPTSTGVIGTLYGIPVIATTQIAANTLDGYINGEGATGEPTPGVVGSPYLPTQDTPVGLVSGGLPRGKTGAEVAQPFCTCMLVQKDWARYAMQKTPSSEMSRENMYQADVLVNTQVYGMRVYRPDHCVLIHTAP</sequence>
<dbReference type="EMBL" id="LJOW01000022">
    <property type="protein sequence ID" value="OBQ44432.1"/>
    <property type="molecule type" value="Genomic_DNA"/>
</dbReference>
<dbReference type="Pfam" id="PF19821">
    <property type="entry name" value="Phage_capsid_2"/>
    <property type="match status" value="1"/>
</dbReference>
<name>A0A1B7X4Z0_APHFL</name>
<evidence type="ECO:0000313" key="2">
    <source>
        <dbReference type="Proteomes" id="UP000092093"/>
    </source>
</evidence>
<comment type="caution">
    <text evidence="1">The sequence shown here is derived from an EMBL/GenBank/DDBJ whole genome shotgun (WGS) entry which is preliminary data.</text>
</comment>
<organism evidence="1 2">
    <name type="scientific">Aphanizomenon flos-aquae WA102</name>
    <dbReference type="NCBI Taxonomy" id="1710896"/>
    <lineage>
        <taxon>Bacteria</taxon>
        <taxon>Bacillati</taxon>
        <taxon>Cyanobacteriota</taxon>
        <taxon>Cyanophyceae</taxon>
        <taxon>Nostocales</taxon>
        <taxon>Aphanizomenonaceae</taxon>
        <taxon>Aphanizomenon</taxon>
    </lineage>
</organism>